<reference evidence="1 2" key="2">
    <citation type="submission" date="2019-04" db="EMBL/GenBank/DDBJ databases">
        <title>The genome sequence of big-headed turtle.</title>
        <authorList>
            <person name="Gong S."/>
        </authorList>
    </citation>
    <scope>NUCLEOTIDE SEQUENCE [LARGE SCALE GENOMIC DNA]</scope>
    <source>
        <strain evidence="1">DO16091913</strain>
        <tissue evidence="1">Muscle</tissue>
    </source>
</reference>
<evidence type="ECO:0000313" key="2">
    <source>
        <dbReference type="Proteomes" id="UP000297703"/>
    </source>
</evidence>
<dbReference type="Proteomes" id="UP000297703">
    <property type="component" value="Unassembled WGS sequence"/>
</dbReference>
<name>A0A4D9DIS5_9SAUR</name>
<comment type="caution">
    <text evidence="1">The sequence shown here is derived from an EMBL/GenBank/DDBJ whole genome shotgun (WGS) entry which is preliminary data.</text>
</comment>
<evidence type="ECO:0000313" key="1">
    <source>
        <dbReference type="EMBL" id="TFJ97226.1"/>
    </source>
</evidence>
<organism evidence="1 2">
    <name type="scientific">Platysternon megacephalum</name>
    <name type="common">big-headed turtle</name>
    <dbReference type="NCBI Taxonomy" id="55544"/>
    <lineage>
        <taxon>Eukaryota</taxon>
        <taxon>Metazoa</taxon>
        <taxon>Chordata</taxon>
        <taxon>Craniata</taxon>
        <taxon>Vertebrata</taxon>
        <taxon>Euteleostomi</taxon>
        <taxon>Archelosauria</taxon>
        <taxon>Testudinata</taxon>
        <taxon>Testudines</taxon>
        <taxon>Cryptodira</taxon>
        <taxon>Durocryptodira</taxon>
        <taxon>Testudinoidea</taxon>
        <taxon>Platysternidae</taxon>
        <taxon>Platysternon</taxon>
    </lineage>
</organism>
<dbReference type="EMBL" id="QXTE01000518">
    <property type="protein sequence ID" value="TFJ97226.1"/>
    <property type="molecule type" value="Genomic_DNA"/>
</dbReference>
<reference evidence="1 2" key="1">
    <citation type="submission" date="2019-04" db="EMBL/GenBank/DDBJ databases">
        <title>Draft genome of the big-headed turtle Platysternon megacephalum.</title>
        <authorList>
            <person name="Gong S."/>
        </authorList>
    </citation>
    <scope>NUCLEOTIDE SEQUENCE [LARGE SCALE GENOMIC DNA]</scope>
    <source>
        <strain evidence="1">DO16091913</strain>
        <tissue evidence="1">Muscle</tissue>
    </source>
</reference>
<proteinExistence type="predicted"/>
<accession>A0A4D9DIS5</accession>
<sequence length="125" mass="13470">MAIESSGQAIEMASELVLFFFFDVLGVCTGTLDVVCNSSYFKKTAGLREINPQSASFQLEWATLSASKAYFPPDLPGDLWGSSINQGELNCQPQRSFTFLINSLSLEPPGFSTAATASTVQESRG</sequence>
<dbReference type="AlphaFoldDB" id="A0A4D9DIS5"/>
<gene>
    <name evidence="1" type="ORF">DR999_PMT20952</name>
</gene>
<protein>
    <submittedName>
        <fullName evidence="1">Tumor necrosis factor receptor superfamily member 16-like</fullName>
    </submittedName>
</protein>
<keyword evidence="2" id="KW-1185">Reference proteome</keyword>
<keyword evidence="1" id="KW-0675">Receptor</keyword>